<dbReference type="GO" id="GO:0042277">
    <property type="term" value="F:peptide binding"/>
    <property type="evidence" value="ECO:0007669"/>
    <property type="project" value="TreeGrafter"/>
</dbReference>
<dbReference type="AlphaFoldDB" id="A0A2J6T6I0"/>
<dbReference type="Pfam" id="PF11838">
    <property type="entry name" value="ERAP1_C"/>
    <property type="match status" value="1"/>
</dbReference>
<evidence type="ECO:0000256" key="5">
    <source>
        <dbReference type="ARBA" id="ARBA00022801"/>
    </source>
</evidence>
<keyword evidence="2 11" id="KW-0031">Aminopeptidase</keyword>
<keyword evidence="6 9" id="KW-0862">Zinc</keyword>
<evidence type="ECO:0000313" key="15">
    <source>
        <dbReference type="EMBL" id="PMD58563.1"/>
    </source>
</evidence>
<dbReference type="OrthoDB" id="10031169at2759"/>
<comment type="similarity">
    <text evidence="1 11">Belongs to the peptidase M1 family.</text>
</comment>
<feature type="domain" description="ERAP1-like C-terminal" evidence="13">
    <location>
        <begin position="544"/>
        <end position="872"/>
    </location>
</feature>
<dbReference type="GeneID" id="36588432"/>
<feature type="active site" description="Proton acceptor" evidence="8">
    <location>
        <position position="320"/>
    </location>
</feature>
<evidence type="ECO:0000256" key="10">
    <source>
        <dbReference type="PIRSR" id="PIRSR634016-4"/>
    </source>
</evidence>
<dbReference type="InterPro" id="IPR027268">
    <property type="entry name" value="Peptidase_M4/M1_CTD_sf"/>
</dbReference>
<feature type="domain" description="Peptidase M1 membrane alanine aminopeptidase" evidence="12">
    <location>
        <begin position="249"/>
        <end position="471"/>
    </location>
</feature>
<gene>
    <name evidence="15" type="ORF">K444DRAFT_613465</name>
</gene>
<dbReference type="GO" id="GO:0005737">
    <property type="term" value="C:cytoplasm"/>
    <property type="evidence" value="ECO:0007669"/>
    <property type="project" value="TreeGrafter"/>
</dbReference>
<evidence type="ECO:0000256" key="8">
    <source>
        <dbReference type="PIRSR" id="PIRSR634016-1"/>
    </source>
</evidence>
<dbReference type="GO" id="GO:0070006">
    <property type="term" value="F:metalloaminopeptidase activity"/>
    <property type="evidence" value="ECO:0007669"/>
    <property type="project" value="TreeGrafter"/>
</dbReference>
<keyword evidence="4 9" id="KW-0479">Metal-binding</keyword>
<name>A0A2J6T6I0_9HELO</name>
<dbReference type="EC" id="3.4.11.-" evidence="11"/>
<dbReference type="GO" id="GO:0006508">
    <property type="term" value="P:proteolysis"/>
    <property type="evidence" value="ECO:0007669"/>
    <property type="project" value="UniProtKB-KW"/>
</dbReference>
<dbReference type="PANTHER" id="PTHR11533:SF174">
    <property type="entry name" value="PUROMYCIN-SENSITIVE AMINOPEPTIDASE-RELATED"/>
    <property type="match status" value="1"/>
</dbReference>
<evidence type="ECO:0000259" key="12">
    <source>
        <dbReference type="Pfam" id="PF01433"/>
    </source>
</evidence>
<dbReference type="Gene3D" id="1.10.390.10">
    <property type="entry name" value="Neutral Protease Domain 2"/>
    <property type="match status" value="1"/>
</dbReference>
<dbReference type="InParanoid" id="A0A2J6T6I0"/>
<dbReference type="InterPro" id="IPR042097">
    <property type="entry name" value="Aminopeptidase_N-like_N_sf"/>
</dbReference>
<dbReference type="FunFam" id="2.60.40.1730:FF:000013">
    <property type="entry name" value="Aminopeptidase"/>
    <property type="match status" value="1"/>
</dbReference>
<evidence type="ECO:0000259" key="14">
    <source>
        <dbReference type="Pfam" id="PF17900"/>
    </source>
</evidence>
<evidence type="ECO:0000256" key="4">
    <source>
        <dbReference type="ARBA" id="ARBA00022723"/>
    </source>
</evidence>
<dbReference type="Pfam" id="PF01433">
    <property type="entry name" value="Peptidase_M1"/>
    <property type="match status" value="1"/>
</dbReference>
<dbReference type="STRING" id="1095630.A0A2J6T6I0"/>
<dbReference type="PRINTS" id="PR00756">
    <property type="entry name" value="ALADIPTASE"/>
</dbReference>
<keyword evidence="7 11" id="KW-0482">Metalloprotease</keyword>
<dbReference type="Pfam" id="PF17900">
    <property type="entry name" value="Peptidase_M1_N"/>
    <property type="match status" value="1"/>
</dbReference>
<dbReference type="RefSeq" id="XP_024735467.1">
    <property type="nucleotide sequence ID" value="XM_024880355.1"/>
</dbReference>
<dbReference type="Proteomes" id="UP000235371">
    <property type="component" value="Unassembled WGS sequence"/>
</dbReference>
<evidence type="ECO:0000256" key="2">
    <source>
        <dbReference type="ARBA" id="ARBA00022438"/>
    </source>
</evidence>
<dbReference type="InterPro" id="IPR001930">
    <property type="entry name" value="Peptidase_M1"/>
</dbReference>
<comment type="cofactor">
    <cofactor evidence="9 11">
        <name>Zn(2+)</name>
        <dbReference type="ChEBI" id="CHEBI:29105"/>
    </cofactor>
    <text evidence="9 11">Binds 1 zinc ion per subunit.</text>
</comment>
<dbReference type="InterPro" id="IPR014782">
    <property type="entry name" value="Peptidase_M1_dom"/>
</dbReference>
<dbReference type="InterPro" id="IPR034016">
    <property type="entry name" value="M1_APN-typ"/>
</dbReference>
<evidence type="ECO:0000256" key="7">
    <source>
        <dbReference type="ARBA" id="ARBA00023049"/>
    </source>
</evidence>
<dbReference type="Gene3D" id="2.60.40.1910">
    <property type="match status" value="1"/>
</dbReference>
<feature type="binding site" evidence="9">
    <location>
        <position position="342"/>
    </location>
    <ligand>
        <name>Zn(2+)</name>
        <dbReference type="ChEBI" id="CHEBI:29105"/>
        <note>catalytic</note>
    </ligand>
</feature>
<dbReference type="SUPFAM" id="SSF63737">
    <property type="entry name" value="Leukotriene A4 hydrolase N-terminal domain"/>
    <property type="match status" value="1"/>
</dbReference>
<accession>A0A2J6T6I0</accession>
<feature type="binding site" evidence="9">
    <location>
        <position position="319"/>
    </location>
    <ligand>
        <name>Zn(2+)</name>
        <dbReference type="ChEBI" id="CHEBI:29105"/>
        <note>catalytic</note>
    </ligand>
</feature>
<evidence type="ECO:0000256" key="6">
    <source>
        <dbReference type="ARBA" id="ARBA00022833"/>
    </source>
</evidence>
<keyword evidence="16" id="KW-1185">Reference proteome</keyword>
<evidence type="ECO:0000259" key="13">
    <source>
        <dbReference type="Pfam" id="PF11838"/>
    </source>
</evidence>
<dbReference type="GO" id="GO:0016020">
    <property type="term" value="C:membrane"/>
    <property type="evidence" value="ECO:0007669"/>
    <property type="project" value="TreeGrafter"/>
</dbReference>
<sequence length="898" mass="100964">MRDHYNPFIGQSSPENADYRLPKNVKPTHYDLHLEPDLENGSFGGSVVIHFDVLQDTKFILLNSDEIKILTTVLVQSSGKSIKIERVHYHELQQTIMIPLPESIPAGSKIRIRQTFKGRLNSSKKMSGFNRSRYVGRDGKPKWFGSTQGQPTGIRQIFPCADEPGLKATFSSTLIVDQGLTALSNMDIASEEEISSDKKKIVFNKTPPMSTYLVAFVVGELNYIESNDYRVPVRIYATPDRDIKQGAFCLDAGARAMVSHEETFGSPYPLPKLDMVAVPGHSGAMENWGCVIYGEQYLVSDESDASAKDNLSKAYVVTHELAHQWFGNIVTASWWDSIWLNESFADWATYNAVTHIWPEWEPWSEFVAGHPNGGLNAYQAALALDSNRGSHPIEVPVNTPSEISQIFDSITYAKGCTILRMLSEFLGVEVFIEGVRLHLKRHAFGNATTNDLWDSLGTVSGQDVQKIISIWTQKVGYPVLSIIEDEESKTIEISQHRFLQSGKVPPEADRVLYPVYLKTKTQQGIDQKSQLSSRENTFPVDLKFYKLNAGQTGLYRISYPLSRWKNLGQQLYSSGLLSSIDRVGLISDLRAIATAGQTEIHTSHLFGFLSHFKNERNYFVWRQILVCLQDVYGAWLFEDSSTLAALKRFQADLMSKVLGGLGQDLWSFKPGESYKEQSFKAVLFGNAAGYEIVKLTASYLFDQFMDGDTKAVNPNIRQAVFRIVLSDPKLSDNDDNYNKLLHVFRTTSSLGTRSDVIKALGHATCPTLVQKTLDFANSTEVQSTTDRNAIFSALSAHQNGIDALWKYLTGNWDEIVGERGGIMGGRFVGFCVEGFTREGQLKKVEDFLRRQKGNGVEKFEKFLEQSLDAVRAKVGWVERDRKEVREWLRANGYYEDDS</sequence>
<dbReference type="SUPFAM" id="SSF55486">
    <property type="entry name" value="Metalloproteases ('zincins'), catalytic domain"/>
    <property type="match status" value="1"/>
</dbReference>
<proteinExistence type="inferred from homology"/>
<keyword evidence="5 11" id="KW-0378">Hydrolase</keyword>
<dbReference type="CDD" id="cd09601">
    <property type="entry name" value="M1_APN-Q_like"/>
    <property type="match status" value="1"/>
</dbReference>
<dbReference type="Gene3D" id="2.60.40.1730">
    <property type="entry name" value="tricorn interacting facor f3 domain"/>
    <property type="match status" value="1"/>
</dbReference>
<protein>
    <recommendedName>
        <fullName evidence="11">Aminopeptidase</fullName>
        <ecNumber evidence="11">3.4.11.-</ecNumber>
    </recommendedName>
</protein>
<dbReference type="GO" id="GO:0008270">
    <property type="term" value="F:zinc ion binding"/>
    <property type="evidence" value="ECO:0007669"/>
    <property type="project" value="UniProtKB-UniRule"/>
</dbReference>
<evidence type="ECO:0000256" key="11">
    <source>
        <dbReference type="RuleBase" id="RU364040"/>
    </source>
</evidence>
<evidence type="ECO:0000256" key="9">
    <source>
        <dbReference type="PIRSR" id="PIRSR634016-3"/>
    </source>
</evidence>
<feature type="binding site" evidence="9">
    <location>
        <position position="323"/>
    </location>
    <ligand>
        <name>Zn(2+)</name>
        <dbReference type="ChEBI" id="CHEBI:29105"/>
        <note>catalytic</note>
    </ligand>
</feature>
<dbReference type="Gene3D" id="1.25.50.20">
    <property type="match status" value="1"/>
</dbReference>
<dbReference type="FunFam" id="1.10.390.10:FF:000006">
    <property type="entry name" value="Puromycin-sensitive aminopeptidase"/>
    <property type="match status" value="1"/>
</dbReference>
<dbReference type="InterPro" id="IPR045357">
    <property type="entry name" value="Aminopeptidase_N-like_N"/>
</dbReference>
<dbReference type="EMBL" id="KZ613817">
    <property type="protein sequence ID" value="PMD58563.1"/>
    <property type="molecule type" value="Genomic_DNA"/>
</dbReference>
<dbReference type="GO" id="GO:0043171">
    <property type="term" value="P:peptide catabolic process"/>
    <property type="evidence" value="ECO:0007669"/>
    <property type="project" value="TreeGrafter"/>
</dbReference>
<reference evidence="15 16" key="1">
    <citation type="submission" date="2016-04" db="EMBL/GenBank/DDBJ databases">
        <title>A degradative enzymes factory behind the ericoid mycorrhizal symbiosis.</title>
        <authorList>
            <consortium name="DOE Joint Genome Institute"/>
            <person name="Martino E."/>
            <person name="Morin E."/>
            <person name="Grelet G."/>
            <person name="Kuo A."/>
            <person name="Kohler A."/>
            <person name="Daghino S."/>
            <person name="Barry K."/>
            <person name="Choi C."/>
            <person name="Cichocki N."/>
            <person name="Clum A."/>
            <person name="Copeland A."/>
            <person name="Hainaut M."/>
            <person name="Haridas S."/>
            <person name="Labutti K."/>
            <person name="Lindquist E."/>
            <person name="Lipzen A."/>
            <person name="Khouja H.-R."/>
            <person name="Murat C."/>
            <person name="Ohm R."/>
            <person name="Olson A."/>
            <person name="Spatafora J."/>
            <person name="Veneault-Fourrey C."/>
            <person name="Henrissat B."/>
            <person name="Grigoriev I."/>
            <person name="Martin F."/>
            <person name="Perotto S."/>
        </authorList>
    </citation>
    <scope>NUCLEOTIDE SEQUENCE [LARGE SCALE GENOMIC DNA]</scope>
    <source>
        <strain evidence="15 16">E</strain>
    </source>
</reference>
<evidence type="ECO:0000313" key="16">
    <source>
        <dbReference type="Proteomes" id="UP000235371"/>
    </source>
</evidence>
<feature type="domain" description="Aminopeptidase N-like N-terminal" evidence="14">
    <location>
        <begin position="26"/>
        <end position="213"/>
    </location>
</feature>
<dbReference type="InterPro" id="IPR050344">
    <property type="entry name" value="Peptidase_M1_aminopeptidases"/>
</dbReference>
<evidence type="ECO:0000256" key="3">
    <source>
        <dbReference type="ARBA" id="ARBA00022670"/>
    </source>
</evidence>
<evidence type="ECO:0000256" key="1">
    <source>
        <dbReference type="ARBA" id="ARBA00010136"/>
    </source>
</evidence>
<dbReference type="PANTHER" id="PTHR11533">
    <property type="entry name" value="PROTEASE M1 ZINC METALLOPROTEASE"/>
    <property type="match status" value="1"/>
</dbReference>
<feature type="site" description="Transition state stabilizer" evidence="10">
    <location>
        <position position="412"/>
    </location>
</feature>
<organism evidence="15 16">
    <name type="scientific">Hyaloscypha bicolor E</name>
    <dbReference type="NCBI Taxonomy" id="1095630"/>
    <lineage>
        <taxon>Eukaryota</taxon>
        <taxon>Fungi</taxon>
        <taxon>Dikarya</taxon>
        <taxon>Ascomycota</taxon>
        <taxon>Pezizomycotina</taxon>
        <taxon>Leotiomycetes</taxon>
        <taxon>Helotiales</taxon>
        <taxon>Hyaloscyphaceae</taxon>
        <taxon>Hyaloscypha</taxon>
        <taxon>Hyaloscypha bicolor</taxon>
    </lineage>
</organism>
<keyword evidence="3 11" id="KW-0645">Protease</keyword>
<dbReference type="InterPro" id="IPR024571">
    <property type="entry name" value="ERAP1-like_C_dom"/>
</dbReference>